<dbReference type="AlphaFoldDB" id="A0AAW0AJ09"/>
<accession>A0AAW0AJ09</accession>
<reference evidence="2 3" key="1">
    <citation type="journal article" date="2024" name="J Genomics">
        <title>Draft genome sequencing and assembly of Favolaschia claudopus CIRM-BRFM 2984 isolated from oak limbs.</title>
        <authorList>
            <person name="Navarro D."/>
            <person name="Drula E."/>
            <person name="Chaduli D."/>
            <person name="Cazenave R."/>
            <person name="Ahrendt S."/>
            <person name="Wang J."/>
            <person name="Lipzen A."/>
            <person name="Daum C."/>
            <person name="Barry K."/>
            <person name="Grigoriev I.V."/>
            <person name="Favel A."/>
            <person name="Rosso M.N."/>
            <person name="Martin F."/>
        </authorList>
    </citation>
    <scope>NUCLEOTIDE SEQUENCE [LARGE SCALE GENOMIC DNA]</scope>
    <source>
        <strain evidence="2 3">CIRM-BRFM 2984</strain>
    </source>
</reference>
<dbReference type="InterPro" id="IPR001810">
    <property type="entry name" value="F-box_dom"/>
</dbReference>
<dbReference type="Pfam" id="PF12937">
    <property type="entry name" value="F-box-like"/>
    <property type="match status" value="1"/>
</dbReference>
<proteinExistence type="predicted"/>
<evidence type="ECO:0000313" key="3">
    <source>
        <dbReference type="Proteomes" id="UP001362999"/>
    </source>
</evidence>
<protein>
    <recommendedName>
        <fullName evidence="1">F-box domain-containing protein</fullName>
    </recommendedName>
</protein>
<dbReference type="Proteomes" id="UP001362999">
    <property type="component" value="Unassembled WGS sequence"/>
</dbReference>
<evidence type="ECO:0000259" key="1">
    <source>
        <dbReference type="Pfam" id="PF12937"/>
    </source>
</evidence>
<gene>
    <name evidence="2" type="ORF">R3P38DRAFT_1517092</name>
</gene>
<feature type="domain" description="F-box" evidence="1">
    <location>
        <begin position="32"/>
        <end position="91"/>
    </location>
</feature>
<comment type="caution">
    <text evidence="2">The sequence shown here is derived from an EMBL/GenBank/DDBJ whole genome shotgun (WGS) entry which is preliminary data.</text>
</comment>
<dbReference type="EMBL" id="JAWWNJ010000061">
    <property type="protein sequence ID" value="KAK7013119.1"/>
    <property type="molecule type" value="Genomic_DNA"/>
</dbReference>
<dbReference type="Gene3D" id="1.20.1280.50">
    <property type="match status" value="1"/>
</dbReference>
<name>A0AAW0AJ09_9AGAR</name>
<keyword evidence="3" id="KW-1185">Reference proteome</keyword>
<sequence length="229" mass="26332">MSTAKSVEPLKRQHALEHTISECALLEFYPVLSLPTEIISEVFVHCLAHKPNHFGSFIPFTNLAPFVLLRVCRKWRAIATTTPRLWQNLRLDFYAMPLRFFDAENFESFLGDWVARARSLPLSLNFRGTTKSEEQGKRVLSTLFDHLAPRLERLKLDTSFAFYDQISPTFFLFCASFHRAFGMTTRTNTIAGTPQIILLKRLAPPHCFKKFACCPLMPYPNISPFPGMR</sequence>
<evidence type="ECO:0000313" key="2">
    <source>
        <dbReference type="EMBL" id="KAK7013119.1"/>
    </source>
</evidence>
<organism evidence="2 3">
    <name type="scientific">Favolaschia claudopus</name>
    <dbReference type="NCBI Taxonomy" id="2862362"/>
    <lineage>
        <taxon>Eukaryota</taxon>
        <taxon>Fungi</taxon>
        <taxon>Dikarya</taxon>
        <taxon>Basidiomycota</taxon>
        <taxon>Agaricomycotina</taxon>
        <taxon>Agaricomycetes</taxon>
        <taxon>Agaricomycetidae</taxon>
        <taxon>Agaricales</taxon>
        <taxon>Marasmiineae</taxon>
        <taxon>Mycenaceae</taxon>
        <taxon>Favolaschia</taxon>
    </lineage>
</organism>